<organism evidence="8 9">
    <name type="scientific">Gomphillus americanus</name>
    <dbReference type="NCBI Taxonomy" id="1940652"/>
    <lineage>
        <taxon>Eukaryota</taxon>
        <taxon>Fungi</taxon>
        <taxon>Dikarya</taxon>
        <taxon>Ascomycota</taxon>
        <taxon>Pezizomycotina</taxon>
        <taxon>Lecanoromycetes</taxon>
        <taxon>OSLEUM clade</taxon>
        <taxon>Ostropomycetidae</taxon>
        <taxon>Ostropales</taxon>
        <taxon>Graphidaceae</taxon>
        <taxon>Gomphilloideae</taxon>
        <taxon>Gomphillus</taxon>
    </lineage>
</organism>
<keyword evidence="3 6" id="KW-0853">WD repeat</keyword>
<dbReference type="InterPro" id="IPR001680">
    <property type="entry name" value="WD40_rpt"/>
</dbReference>
<dbReference type="Pfam" id="PF00400">
    <property type="entry name" value="WD40"/>
    <property type="match status" value="1"/>
</dbReference>
<comment type="similarity">
    <text evidence="2">Belongs to the WD repeat SWD2 family.</text>
</comment>
<dbReference type="InterPro" id="IPR015943">
    <property type="entry name" value="WD40/YVTN_repeat-like_dom_sf"/>
</dbReference>
<reference evidence="8" key="1">
    <citation type="submission" date="2021-03" db="EMBL/GenBank/DDBJ databases">
        <authorList>
            <person name="Tagirdzhanova G."/>
        </authorList>
    </citation>
    <scope>NUCLEOTIDE SEQUENCE</scope>
</reference>
<evidence type="ECO:0000256" key="6">
    <source>
        <dbReference type="PROSITE-ProRule" id="PRU00221"/>
    </source>
</evidence>
<evidence type="ECO:0000313" key="8">
    <source>
        <dbReference type="EMBL" id="CAF9925874.1"/>
    </source>
</evidence>
<evidence type="ECO:0000313" key="9">
    <source>
        <dbReference type="Proteomes" id="UP000664169"/>
    </source>
</evidence>
<dbReference type="EMBL" id="CAJPDQ010000024">
    <property type="protein sequence ID" value="CAF9925874.1"/>
    <property type="molecule type" value="Genomic_DNA"/>
</dbReference>
<dbReference type="GO" id="GO:0048188">
    <property type="term" value="C:Set1C/COMPASS complex"/>
    <property type="evidence" value="ECO:0007669"/>
    <property type="project" value="TreeGrafter"/>
</dbReference>
<dbReference type="InterPro" id="IPR036322">
    <property type="entry name" value="WD40_repeat_dom_sf"/>
</dbReference>
<evidence type="ECO:0000256" key="5">
    <source>
        <dbReference type="ARBA" id="ARBA00023242"/>
    </source>
</evidence>
<dbReference type="InterPro" id="IPR037867">
    <property type="entry name" value="Swd2/WDR82"/>
</dbReference>
<comment type="subcellular location">
    <subcellularLocation>
        <location evidence="1">Nucleus</location>
    </subcellularLocation>
</comment>
<evidence type="ECO:0000256" key="7">
    <source>
        <dbReference type="SAM" id="MobiDB-lite"/>
    </source>
</evidence>
<dbReference type="GO" id="GO:0003682">
    <property type="term" value="F:chromatin binding"/>
    <property type="evidence" value="ECO:0007669"/>
    <property type="project" value="TreeGrafter"/>
</dbReference>
<evidence type="ECO:0000256" key="4">
    <source>
        <dbReference type="ARBA" id="ARBA00022737"/>
    </source>
</evidence>
<dbReference type="GO" id="GO:0016070">
    <property type="term" value="P:RNA metabolic process"/>
    <property type="evidence" value="ECO:0007669"/>
    <property type="project" value="UniProtKB-ARBA"/>
</dbReference>
<feature type="repeat" description="WD" evidence="6">
    <location>
        <begin position="131"/>
        <end position="173"/>
    </location>
</feature>
<dbReference type="Proteomes" id="UP000664169">
    <property type="component" value="Unassembled WGS sequence"/>
</dbReference>
<protein>
    <submittedName>
        <fullName evidence="8">Uncharacterized protein</fullName>
    </submittedName>
</protein>
<dbReference type="SMART" id="SM00320">
    <property type="entry name" value="WD40"/>
    <property type="match status" value="3"/>
</dbReference>
<evidence type="ECO:0000256" key="2">
    <source>
        <dbReference type="ARBA" id="ARBA00005616"/>
    </source>
</evidence>
<gene>
    <name evidence="8" type="ORF">GOMPHAMPRED_003997</name>
</gene>
<name>A0A8H3FM34_9LECA</name>
<feature type="compositionally biased region" description="Pro residues" evidence="7">
    <location>
        <begin position="1"/>
        <end position="10"/>
    </location>
</feature>
<dbReference type="PANTHER" id="PTHR19861:SF0">
    <property type="entry name" value="WD REPEAT-CONTAINING PROTEIN 82"/>
    <property type="match status" value="1"/>
</dbReference>
<dbReference type="PROSITE" id="PS50294">
    <property type="entry name" value="WD_REPEATS_REGION"/>
    <property type="match status" value="1"/>
</dbReference>
<keyword evidence="4" id="KW-0677">Repeat</keyword>
<dbReference type="Gene3D" id="2.130.10.10">
    <property type="entry name" value="YVTN repeat-like/Quinoprotein amine dehydrogenase"/>
    <property type="match status" value="1"/>
</dbReference>
<keyword evidence="5" id="KW-0539">Nucleus</keyword>
<dbReference type="OrthoDB" id="27537at2759"/>
<dbReference type="AlphaFoldDB" id="A0A8H3FM34"/>
<dbReference type="PANTHER" id="PTHR19861">
    <property type="entry name" value="WD40 REPEAT PROTEIN SWD2"/>
    <property type="match status" value="1"/>
</dbReference>
<evidence type="ECO:0000256" key="3">
    <source>
        <dbReference type="ARBA" id="ARBA00022574"/>
    </source>
</evidence>
<proteinExistence type="inferred from homology"/>
<dbReference type="InterPro" id="IPR019775">
    <property type="entry name" value="WD40_repeat_CS"/>
</dbReference>
<comment type="caution">
    <text evidence="8">The sequence shown here is derived from an EMBL/GenBank/DDBJ whole genome shotgun (WGS) entry which is preliminary data.</text>
</comment>
<evidence type="ECO:0000256" key="1">
    <source>
        <dbReference type="ARBA" id="ARBA00004123"/>
    </source>
</evidence>
<feature type="region of interest" description="Disordered" evidence="7">
    <location>
        <begin position="288"/>
        <end position="314"/>
    </location>
</feature>
<dbReference type="PROSITE" id="PS00678">
    <property type="entry name" value="WD_REPEATS_1"/>
    <property type="match status" value="1"/>
</dbReference>
<dbReference type="SUPFAM" id="SSF50978">
    <property type="entry name" value="WD40 repeat-like"/>
    <property type="match status" value="1"/>
</dbReference>
<feature type="region of interest" description="Disordered" evidence="7">
    <location>
        <begin position="1"/>
        <end position="30"/>
    </location>
</feature>
<accession>A0A8H3FM34</accession>
<dbReference type="PROSITE" id="PS50082">
    <property type="entry name" value="WD_REPEATS_2"/>
    <property type="match status" value="1"/>
</dbReference>
<sequence length="403" mass="43059">MAIPPPPPPAGAGAGGTAAAGGNAPPTQKTSEIIGHLRPTKQFKFSTPTTIATSLSFDDTGELLLAALSDDSLQLYNVREGVADKTLLSKKYGCHLARFTHHAQSIIYASTKTDDGIRYLSTHDNQYLRYFRGHTAAVTSLNLCPRDDTFVSSSVGDNTVRLWNLASANPHGKLSLAAPALTAYDPTATVLAIASPATSTILLYDVRNFDRAPFITFDLADLEATAPHIARLATQGHSHPQDWTSLTFSNDGKCILLGTNSSAGHIVLDAFQGTAKAFLIRPSNALPLDPSRQRAAPWTPSSSQQQQQQAIGSGDVTLTPDGNFVLGASGLDRDLLVWDITAAKARQSFEDAEVLHPVSALPCKSAAGVVCFNHRYNMLASAEREVVLWLPDEFVGNKKVGDE</sequence>
<keyword evidence="9" id="KW-1185">Reference proteome</keyword>